<dbReference type="SMART" id="SM00382">
    <property type="entry name" value="AAA"/>
    <property type="match status" value="1"/>
</dbReference>
<sequence>MGKPPDGKGAPGSAPVGREDEMHTVVEAARRASAGHGMVVLITGEPGIGKTTLVDALAPELARAGLEVCRGAAGVLETRLPFSAIGDCLDLTPRSEHRGRAAVAARIQGDPGGEWQPPAMGHEMGLAQQVVALVEDLCEQGPLALVLDDAQWADSQSLLCLQRISRVAGQLPLLVLLATRSGQSTPELDTLTDSLVAQGAVTVPLRPLSPAETAQLLDQLTGGDPAPELSRRSGDAAGNPFYLTALAATLEATRRHRATTDTKDTFAETDLGSLHEVIMQRLGFLPPEVAALLQAAALLGGRFSVGELAAATAMPPQDLFPRLEMAERAGVLIETGEDLSFQHDLVRQALEERLSVSARQAMHRQLGLALAAAGHRVERVADQLRRSGSTLGEEGLAWLDTAADHLVARDPATAVELLQRALSAADPADPRAERLQVLWAGALLHQSRAQECRQVATDALATVRDPDLRTKLRWILVYNVRAEVFTDALRTLHTEIRLTQEALAHPDTSEAERRKFTAYYASRLTELGDYDQARNVAEGVRATDPEQADGAASQALAVLSVVELCAHHPSKAWELLEHVPGHGFRANHYRASALLDLGRFPEAVAVMRQPFAESAAPETAGHMLWQHVYSAYVQFIGGAWDDARAEVEAGQELAEYGDARRGLYGLGALIALHRGDLPTAETYLLQAPIQSPYTPGDSFSGSFPRWAHARYEQYCGRPAQALHLFEHLCYYDSRDLQAVWLAVLAPEAVSLALETGQSDRAHDLYAFLTDQALHAEPGVFQPALLHCQGLLEDRTDALLAAADQCRALHRPWQEARCHEDTAALLARRDHRADARHELDLAAAGYQRLDAAWGLARVDAALRTLGYRRGVRGPRRRPSHGWDSLTTTELKVAALVAEGLSNPHIASQLFISRSTVQTHVSSILSKLDLTSRIEVAAQATQHTASTT</sequence>
<reference evidence="4" key="1">
    <citation type="submission" date="2022-10" db="EMBL/GenBank/DDBJ databases">
        <title>The complete genomes of actinobacterial strains from the NBC collection.</title>
        <authorList>
            <person name="Joergensen T.S."/>
            <person name="Alvarez Arevalo M."/>
            <person name="Sterndorff E.B."/>
            <person name="Faurdal D."/>
            <person name="Vuksanovic O."/>
            <person name="Mourched A.-S."/>
            <person name="Charusanti P."/>
            <person name="Shaw S."/>
            <person name="Blin K."/>
            <person name="Weber T."/>
        </authorList>
    </citation>
    <scope>NUCLEOTIDE SEQUENCE</scope>
    <source>
        <strain evidence="4">NBC_00003</strain>
    </source>
</reference>
<dbReference type="GO" id="GO:0005524">
    <property type="term" value="F:ATP binding"/>
    <property type="evidence" value="ECO:0007669"/>
    <property type="project" value="UniProtKB-KW"/>
</dbReference>
<dbReference type="Pfam" id="PF13191">
    <property type="entry name" value="AAA_16"/>
    <property type="match status" value="1"/>
</dbReference>
<evidence type="ECO:0000313" key="4">
    <source>
        <dbReference type="EMBL" id="WTW59210.1"/>
    </source>
</evidence>
<dbReference type="Gene3D" id="3.40.50.300">
    <property type="entry name" value="P-loop containing nucleotide triphosphate hydrolases"/>
    <property type="match status" value="1"/>
</dbReference>
<keyword evidence="2" id="KW-0067">ATP-binding</keyword>
<dbReference type="CDD" id="cd00009">
    <property type="entry name" value="AAA"/>
    <property type="match status" value="1"/>
</dbReference>
<dbReference type="PRINTS" id="PR00038">
    <property type="entry name" value="HTHLUXR"/>
</dbReference>
<dbReference type="CDD" id="cd06170">
    <property type="entry name" value="LuxR_C_like"/>
    <property type="match status" value="1"/>
</dbReference>
<name>A0AAU2UVR9_9ACTN</name>
<proteinExistence type="predicted"/>
<dbReference type="InterPro" id="IPR000792">
    <property type="entry name" value="Tscrpt_reg_LuxR_C"/>
</dbReference>
<dbReference type="GO" id="GO:0005737">
    <property type="term" value="C:cytoplasm"/>
    <property type="evidence" value="ECO:0007669"/>
    <property type="project" value="TreeGrafter"/>
</dbReference>
<dbReference type="GO" id="GO:0003677">
    <property type="term" value="F:DNA binding"/>
    <property type="evidence" value="ECO:0007669"/>
    <property type="project" value="InterPro"/>
</dbReference>
<evidence type="ECO:0000256" key="1">
    <source>
        <dbReference type="ARBA" id="ARBA00022741"/>
    </source>
</evidence>
<dbReference type="SUPFAM" id="SSF48452">
    <property type="entry name" value="TPR-like"/>
    <property type="match status" value="1"/>
</dbReference>
<dbReference type="Pfam" id="PF00196">
    <property type="entry name" value="GerE"/>
    <property type="match status" value="1"/>
</dbReference>
<dbReference type="AlphaFoldDB" id="A0AAU2UVR9"/>
<dbReference type="InterPro" id="IPR041664">
    <property type="entry name" value="AAA_16"/>
</dbReference>
<organism evidence="4">
    <name type="scientific">Streptomyces sp. NBC_00003</name>
    <dbReference type="NCBI Taxonomy" id="2903608"/>
    <lineage>
        <taxon>Bacteria</taxon>
        <taxon>Bacillati</taxon>
        <taxon>Actinomycetota</taxon>
        <taxon>Actinomycetes</taxon>
        <taxon>Kitasatosporales</taxon>
        <taxon>Streptomycetaceae</taxon>
        <taxon>Streptomyces</taxon>
    </lineage>
</organism>
<dbReference type="PROSITE" id="PS00622">
    <property type="entry name" value="HTH_LUXR_1"/>
    <property type="match status" value="1"/>
</dbReference>
<dbReference type="Gene3D" id="1.25.40.10">
    <property type="entry name" value="Tetratricopeptide repeat domain"/>
    <property type="match status" value="1"/>
</dbReference>
<dbReference type="PROSITE" id="PS50043">
    <property type="entry name" value="HTH_LUXR_2"/>
    <property type="match status" value="1"/>
</dbReference>
<dbReference type="GO" id="GO:0004016">
    <property type="term" value="F:adenylate cyclase activity"/>
    <property type="evidence" value="ECO:0007669"/>
    <property type="project" value="TreeGrafter"/>
</dbReference>
<evidence type="ECO:0000259" key="3">
    <source>
        <dbReference type="PROSITE" id="PS50043"/>
    </source>
</evidence>
<dbReference type="InterPro" id="IPR027417">
    <property type="entry name" value="P-loop_NTPase"/>
</dbReference>
<dbReference type="PANTHER" id="PTHR16305:SF35">
    <property type="entry name" value="TRANSCRIPTIONAL ACTIVATOR DOMAIN"/>
    <property type="match status" value="1"/>
</dbReference>
<dbReference type="SUPFAM" id="SSF52540">
    <property type="entry name" value="P-loop containing nucleoside triphosphate hydrolases"/>
    <property type="match status" value="1"/>
</dbReference>
<dbReference type="SMART" id="SM00421">
    <property type="entry name" value="HTH_LUXR"/>
    <property type="match status" value="1"/>
</dbReference>
<accession>A0AAU2UVR9</accession>
<keyword evidence="1" id="KW-0547">Nucleotide-binding</keyword>
<protein>
    <submittedName>
        <fullName evidence="4">AAA family ATPase</fullName>
    </submittedName>
</protein>
<evidence type="ECO:0000256" key="2">
    <source>
        <dbReference type="ARBA" id="ARBA00022840"/>
    </source>
</evidence>
<dbReference type="EMBL" id="CP108318">
    <property type="protein sequence ID" value="WTW59210.1"/>
    <property type="molecule type" value="Genomic_DNA"/>
</dbReference>
<dbReference type="InterPro" id="IPR011990">
    <property type="entry name" value="TPR-like_helical_dom_sf"/>
</dbReference>
<feature type="domain" description="HTH luxR-type" evidence="3">
    <location>
        <begin position="877"/>
        <end position="942"/>
    </location>
</feature>
<dbReference type="Gene3D" id="1.10.10.10">
    <property type="entry name" value="Winged helix-like DNA-binding domain superfamily/Winged helix DNA-binding domain"/>
    <property type="match status" value="1"/>
</dbReference>
<dbReference type="PANTHER" id="PTHR16305">
    <property type="entry name" value="TESTICULAR SOLUBLE ADENYLYL CYCLASE"/>
    <property type="match status" value="1"/>
</dbReference>
<dbReference type="InterPro" id="IPR003593">
    <property type="entry name" value="AAA+_ATPase"/>
</dbReference>
<dbReference type="SUPFAM" id="SSF46894">
    <property type="entry name" value="C-terminal effector domain of the bipartite response regulators"/>
    <property type="match status" value="1"/>
</dbReference>
<dbReference type="GO" id="GO:0006355">
    <property type="term" value="P:regulation of DNA-templated transcription"/>
    <property type="evidence" value="ECO:0007669"/>
    <property type="project" value="InterPro"/>
</dbReference>
<dbReference type="InterPro" id="IPR036388">
    <property type="entry name" value="WH-like_DNA-bd_sf"/>
</dbReference>
<dbReference type="InterPro" id="IPR016032">
    <property type="entry name" value="Sig_transdc_resp-reg_C-effctor"/>
</dbReference>
<gene>
    <name evidence="4" type="ORF">OG549_00265</name>
</gene>